<dbReference type="Gene3D" id="3.90.850.10">
    <property type="entry name" value="Fumarylacetoacetase-like, C-terminal domain"/>
    <property type="match status" value="1"/>
</dbReference>
<organism evidence="4 5">
    <name type="scientific">Priapulus caudatus</name>
    <name type="common">Priapulid worm</name>
    <dbReference type="NCBI Taxonomy" id="37621"/>
    <lineage>
        <taxon>Eukaryota</taxon>
        <taxon>Metazoa</taxon>
        <taxon>Ecdysozoa</taxon>
        <taxon>Scalidophora</taxon>
        <taxon>Priapulida</taxon>
        <taxon>Priapulimorpha</taxon>
        <taxon>Priapulimorphida</taxon>
        <taxon>Priapulidae</taxon>
        <taxon>Priapulus</taxon>
    </lineage>
</organism>
<comment type="similarity">
    <text evidence="1">Belongs to the FAH family.</text>
</comment>
<evidence type="ECO:0000256" key="2">
    <source>
        <dbReference type="ARBA" id="ARBA00022723"/>
    </source>
</evidence>
<evidence type="ECO:0000313" key="5">
    <source>
        <dbReference type="RefSeq" id="XP_014675984.1"/>
    </source>
</evidence>
<dbReference type="PANTHER" id="PTHR42796:SF4">
    <property type="entry name" value="FUMARYLACETOACETATE HYDROLASE DOMAIN-CONTAINING PROTEIN 2A"/>
    <property type="match status" value="1"/>
</dbReference>
<dbReference type="InterPro" id="IPR051121">
    <property type="entry name" value="FAH"/>
</dbReference>
<accession>A0ABM1EUW3</accession>
<sequence length="328" mass="35886">MPAPSVFCTRPFLAGKRQLLTNLCKTSVDFKQCRNMRLLRFQGPTGPRLAAERKDGHVVDLNACAELELTTPGDTIEFLTAGPALWETAERSVKSGKHALRVNDKCYLAPLLKSDKVIGVCSNYADHCVELGVPVPVEPVLFSKFSSCLVGPTSSIHSSSETQTLDWEVELAVVIGKQGKNIVERKAMSHVFGYTVAHDVSERTWQLQKNSGQFLIGKAMDSFCPIGPVIVSKDEIADPHNLTLRTKVNGILKQDSNTSQLVHRIPALITFISRFFTLLPGDIILTGTPPGVGCFMKPPQYLKEGDVVECEVEGIGCIRNAVRRPDAA</sequence>
<gene>
    <name evidence="5" type="primary">LOC106815962</name>
</gene>
<feature type="domain" description="Fumarylacetoacetase-like C-terminal" evidence="3">
    <location>
        <begin position="116"/>
        <end position="323"/>
    </location>
</feature>
<evidence type="ECO:0000313" key="4">
    <source>
        <dbReference type="Proteomes" id="UP000695022"/>
    </source>
</evidence>
<dbReference type="Pfam" id="PF01557">
    <property type="entry name" value="FAA_hydrolase"/>
    <property type="match status" value="1"/>
</dbReference>
<dbReference type="SUPFAM" id="SSF56529">
    <property type="entry name" value="FAH"/>
    <property type="match status" value="1"/>
</dbReference>
<keyword evidence="4" id="KW-1185">Reference proteome</keyword>
<keyword evidence="2" id="KW-0479">Metal-binding</keyword>
<dbReference type="GeneID" id="106815962"/>
<reference evidence="5" key="1">
    <citation type="submission" date="2025-08" db="UniProtKB">
        <authorList>
            <consortium name="RefSeq"/>
        </authorList>
    </citation>
    <scope>IDENTIFICATION</scope>
</reference>
<protein>
    <submittedName>
        <fullName evidence="5">Fumarylacetoacetate hydrolase domain-containing protein 2-like isoform X2</fullName>
    </submittedName>
</protein>
<dbReference type="RefSeq" id="XP_014675984.1">
    <property type="nucleotide sequence ID" value="XM_014820498.1"/>
</dbReference>
<name>A0ABM1EUW3_PRICU</name>
<dbReference type="PANTHER" id="PTHR42796">
    <property type="entry name" value="FUMARYLACETOACETATE HYDROLASE DOMAIN-CONTAINING PROTEIN 2A-RELATED"/>
    <property type="match status" value="1"/>
</dbReference>
<dbReference type="InterPro" id="IPR011234">
    <property type="entry name" value="Fumarylacetoacetase-like_C"/>
</dbReference>
<dbReference type="InterPro" id="IPR036663">
    <property type="entry name" value="Fumarylacetoacetase_C_sf"/>
</dbReference>
<evidence type="ECO:0000256" key="1">
    <source>
        <dbReference type="ARBA" id="ARBA00010211"/>
    </source>
</evidence>
<proteinExistence type="inferred from homology"/>
<dbReference type="Proteomes" id="UP000695022">
    <property type="component" value="Unplaced"/>
</dbReference>
<evidence type="ECO:0000259" key="3">
    <source>
        <dbReference type="Pfam" id="PF01557"/>
    </source>
</evidence>